<evidence type="ECO:0000256" key="1">
    <source>
        <dbReference type="SAM" id="MobiDB-lite"/>
    </source>
</evidence>
<protein>
    <submittedName>
        <fullName evidence="2">Uncharacterized protein</fullName>
    </submittedName>
</protein>
<dbReference type="AlphaFoldDB" id="A0A8H5BLA7"/>
<comment type="caution">
    <text evidence="2">The sequence shown here is derived from an EMBL/GenBank/DDBJ whole genome shotgun (WGS) entry which is preliminary data.</text>
</comment>
<reference evidence="2 3" key="1">
    <citation type="journal article" date="2020" name="ISME J.">
        <title>Uncovering the hidden diversity of litter-decomposition mechanisms in mushroom-forming fungi.</title>
        <authorList>
            <person name="Floudas D."/>
            <person name="Bentzer J."/>
            <person name="Ahren D."/>
            <person name="Johansson T."/>
            <person name="Persson P."/>
            <person name="Tunlid A."/>
        </authorList>
    </citation>
    <scope>NUCLEOTIDE SEQUENCE [LARGE SCALE GENOMIC DNA]</scope>
    <source>
        <strain evidence="2 3">CBS 101986</strain>
    </source>
</reference>
<dbReference type="Proteomes" id="UP000567179">
    <property type="component" value="Unassembled WGS sequence"/>
</dbReference>
<gene>
    <name evidence="2" type="ORF">D9619_009580</name>
</gene>
<organism evidence="2 3">
    <name type="scientific">Psilocybe cf. subviscida</name>
    <dbReference type="NCBI Taxonomy" id="2480587"/>
    <lineage>
        <taxon>Eukaryota</taxon>
        <taxon>Fungi</taxon>
        <taxon>Dikarya</taxon>
        <taxon>Basidiomycota</taxon>
        <taxon>Agaricomycotina</taxon>
        <taxon>Agaricomycetes</taxon>
        <taxon>Agaricomycetidae</taxon>
        <taxon>Agaricales</taxon>
        <taxon>Agaricineae</taxon>
        <taxon>Strophariaceae</taxon>
        <taxon>Psilocybe</taxon>
    </lineage>
</organism>
<sequence>MAPTGGVNDDVADSRCRKVDVERYRAEIRERSKQVVRCIYDNKERRTRDRETRTASGCTMTPEIVPEFAVVEGVEGGSAAVEEGSVETGIVALGNINVVKPDGVCVDDADGDDDGDGETEGDEEAGADADGVADDAAADEEEADADLDAVPDFRVELAPTVMVNIVVLGVEDAVVSISEAGTGMGTVAAGSGVSNEPDMPTSLKLADHAVYGAVPLSFFSDADAIATKYLSESGPAAALGMNVMDLLAVTSTGGMACTSFYFVSSASLPRQQLRAYLLPSIQTDSRPANCS</sequence>
<evidence type="ECO:0000313" key="2">
    <source>
        <dbReference type="EMBL" id="KAF5325233.1"/>
    </source>
</evidence>
<accession>A0A8H5BLA7</accession>
<feature type="compositionally biased region" description="Acidic residues" evidence="1">
    <location>
        <begin position="105"/>
        <end position="147"/>
    </location>
</feature>
<name>A0A8H5BLA7_9AGAR</name>
<proteinExistence type="predicted"/>
<keyword evidence="3" id="KW-1185">Reference proteome</keyword>
<feature type="region of interest" description="Disordered" evidence="1">
    <location>
        <begin position="104"/>
        <end position="147"/>
    </location>
</feature>
<dbReference type="EMBL" id="JAACJJ010000015">
    <property type="protein sequence ID" value="KAF5325233.1"/>
    <property type="molecule type" value="Genomic_DNA"/>
</dbReference>
<evidence type="ECO:0000313" key="3">
    <source>
        <dbReference type="Proteomes" id="UP000567179"/>
    </source>
</evidence>